<reference evidence="1" key="1">
    <citation type="submission" date="2020-09" db="EMBL/GenBank/DDBJ databases">
        <title>Genome-Enabled Discovery of Anthraquinone Biosynthesis in Senna tora.</title>
        <authorList>
            <person name="Kang S.-H."/>
            <person name="Pandey R.P."/>
            <person name="Lee C.-M."/>
            <person name="Sim J.-S."/>
            <person name="Jeong J.-T."/>
            <person name="Choi B.-S."/>
            <person name="Jung M."/>
            <person name="Ginzburg D."/>
            <person name="Zhao K."/>
            <person name="Won S.Y."/>
            <person name="Oh T.-J."/>
            <person name="Yu Y."/>
            <person name="Kim N.-H."/>
            <person name="Lee O.R."/>
            <person name="Lee T.-H."/>
            <person name="Bashyal P."/>
            <person name="Kim T.-S."/>
            <person name="Lee W.-H."/>
            <person name="Kawkins C."/>
            <person name="Kim C.-K."/>
            <person name="Kim J.S."/>
            <person name="Ahn B.O."/>
            <person name="Rhee S.Y."/>
            <person name="Sohng J.K."/>
        </authorList>
    </citation>
    <scope>NUCLEOTIDE SEQUENCE</scope>
    <source>
        <tissue evidence="1">Leaf</tissue>
    </source>
</reference>
<proteinExistence type="predicted"/>
<dbReference type="Proteomes" id="UP000634136">
    <property type="component" value="Unassembled WGS sequence"/>
</dbReference>
<accession>A0A835CIJ4</accession>
<protein>
    <submittedName>
        <fullName evidence="1">Uncharacterized protein</fullName>
    </submittedName>
</protein>
<sequence>MVPSVCTFVPEKFTSVPLKGWSIALTSFRRCHPLGRSIRHSFFSEEVFLQLPALACFPWYLQDMRDNIGDNLDNRVVPVCRLVGVDYYGFYWKNGSALNPPYGGPALCTH</sequence>
<evidence type="ECO:0000313" key="1">
    <source>
        <dbReference type="EMBL" id="KAF7841275.1"/>
    </source>
</evidence>
<dbReference type="AlphaFoldDB" id="A0A835CIJ4"/>
<keyword evidence="2" id="KW-1185">Reference proteome</keyword>
<comment type="caution">
    <text evidence="1">The sequence shown here is derived from an EMBL/GenBank/DDBJ whole genome shotgun (WGS) entry which is preliminary data.</text>
</comment>
<gene>
    <name evidence="1" type="ORF">G2W53_003573</name>
</gene>
<organism evidence="1 2">
    <name type="scientific">Senna tora</name>
    <dbReference type="NCBI Taxonomy" id="362788"/>
    <lineage>
        <taxon>Eukaryota</taxon>
        <taxon>Viridiplantae</taxon>
        <taxon>Streptophyta</taxon>
        <taxon>Embryophyta</taxon>
        <taxon>Tracheophyta</taxon>
        <taxon>Spermatophyta</taxon>
        <taxon>Magnoliopsida</taxon>
        <taxon>eudicotyledons</taxon>
        <taxon>Gunneridae</taxon>
        <taxon>Pentapetalae</taxon>
        <taxon>rosids</taxon>
        <taxon>fabids</taxon>
        <taxon>Fabales</taxon>
        <taxon>Fabaceae</taxon>
        <taxon>Caesalpinioideae</taxon>
        <taxon>Cassia clade</taxon>
        <taxon>Senna</taxon>
    </lineage>
</organism>
<name>A0A835CIJ4_9FABA</name>
<dbReference type="EMBL" id="JAAIUW010000002">
    <property type="protein sequence ID" value="KAF7841275.1"/>
    <property type="molecule type" value="Genomic_DNA"/>
</dbReference>
<evidence type="ECO:0000313" key="2">
    <source>
        <dbReference type="Proteomes" id="UP000634136"/>
    </source>
</evidence>